<dbReference type="Proteomes" id="UP001489004">
    <property type="component" value="Unassembled WGS sequence"/>
</dbReference>
<name>A0AAW1Q4V3_9CHLO</name>
<accession>A0AAW1Q4V3</accession>
<comment type="caution">
    <text evidence="1">The sequence shown here is derived from an EMBL/GenBank/DDBJ whole genome shotgun (WGS) entry which is preliminary data.</text>
</comment>
<evidence type="ECO:0000313" key="1">
    <source>
        <dbReference type="EMBL" id="KAK9815870.1"/>
    </source>
</evidence>
<evidence type="ECO:0000313" key="2">
    <source>
        <dbReference type="Proteomes" id="UP001489004"/>
    </source>
</evidence>
<dbReference type="EMBL" id="JALJOR010000006">
    <property type="protein sequence ID" value="KAK9815870.1"/>
    <property type="molecule type" value="Genomic_DNA"/>
</dbReference>
<reference evidence="1 2" key="1">
    <citation type="journal article" date="2024" name="Nat. Commun.">
        <title>Phylogenomics reveals the evolutionary origins of lichenization in chlorophyte algae.</title>
        <authorList>
            <person name="Puginier C."/>
            <person name="Libourel C."/>
            <person name="Otte J."/>
            <person name="Skaloud P."/>
            <person name="Haon M."/>
            <person name="Grisel S."/>
            <person name="Petersen M."/>
            <person name="Berrin J.G."/>
            <person name="Delaux P.M."/>
            <person name="Dal Grande F."/>
            <person name="Keller J."/>
        </authorList>
    </citation>
    <scope>NUCLEOTIDE SEQUENCE [LARGE SCALE GENOMIC DNA]</scope>
    <source>
        <strain evidence="1 2">SAG 2043</strain>
    </source>
</reference>
<protein>
    <submittedName>
        <fullName evidence="1">Uncharacterized protein</fullName>
    </submittedName>
</protein>
<sequence>MKFFKITGRPYLLTCESRRDLRFHTNDLDFWYPIYKPVEVARENMRALRAVVQYLSAWSGVDNDGGQPAYKPCPAEPQSHNWRDGNPMQRVLDDFNYTYLKHQSTQCSICSGEYTGTC</sequence>
<organism evidence="1 2">
    <name type="scientific">[Myrmecia] bisecta</name>
    <dbReference type="NCBI Taxonomy" id="41462"/>
    <lineage>
        <taxon>Eukaryota</taxon>
        <taxon>Viridiplantae</taxon>
        <taxon>Chlorophyta</taxon>
        <taxon>core chlorophytes</taxon>
        <taxon>Trebouxiophyceae</taxon>
        <taxon>Trebouxiales</taxon>
        <taxon>Trebouxiaceae</taxon>
        <taxon>Myrmecia</taxon>
    </lineage>
</organism>
<proteinExistence type="predicted"/>
<dbReference type="AlphaFoldDB" id="A0AAW1Q4V3"/>
<keyword evidence="2" id="KW-1185">Reference proteome</keyword>
<gene>
    <name evidence="1" type="ORF">WJX72_011028</name>
</gene>